<dbReference type="Gene3D" id="3.30.160.60">
    <property type="entry name" value="Classic Zinc Finger"/>
    <property type="match status" value="1"/>
</dbReference>
<reference evidence="3" key="1">
    <citation type="submission" date="2011-02" db="EMBL/GenBank/DDBJ databases">
        <authorList>
            <person name="Aslett M."/>
        </authorList>
    </citation>
    <scope>NUCLEOTIDE SEQUENCE</scope>
    <source>
        <strain evidence="3">Liverpool</strain>
    </source>
</reference>
<dbReference type="InterPro" id="IPR013087">
    <property type="entry name" value="Znf_C2H2_type"/>
</dbReference>
<proteinExistence type="predicted"/>
<feature type="compositionally biased region" description="Acidic residues" evidence="1">
    <location>
        <begin position="50"/>
        <end position="67"/>
    </location>
</feature>
<dbReference type="Proteomes" id="UP000007494">
    <property type="component" value="Chromosome VIIb"/>
</dbReference>
<feature type="region of interest" description="Disordered" evidence="1">
    <location>
        <begin position="1"/>
        <end position="86"/>
    </location>
</feature>
<dbReference type="eggNOG" id="ENOG502QYIS">
    <property type="taxonomic scope" value="Eukaryota"/>
</dbReference>
<feature type="compositionally biased region" description="Basic and acidic residues" evidence="1">
    <location>
        <begin position="114"/>
        <end position="126"/>
    </location>
</feature>
<dbReference type="InParanoid" id="F0VGT2"/>
<feature type="compositionally biased region" description="Acidic residues" evidence="1">
    <location>
        <begin position="163"/>
        <end position="196"/>
    </location>
</feature>
<dbReference type="SUPFAM" id="SSF57667">
    <property type="entry name" value="beta-beta-alpha zinc fingers"/>
    <property type="match status" value="1"/>
</dbReference>
<protein>
    <submittedName>
        <fullName evidence="3">Putative zinc finger (C2H2 type) protein</fullName>
    </submittedName>
    <submittedName>
        <fullName evidence="4">Zinc finger (C2H2 type) protein, putative</fullName>
    </submittedName>
</protein>
<dbReference type="VEuPathDB" id="ToxoDB:NCLIV_027140"/>
<accession>F0VGT2</accession>
<evidence type="ECO:0000256" key="1">
    <source>
        <dbReference type="SAM" id="MobiDB-lite"/>
    </source>
</evidence>
<dbReference type="InterPro" id="IPR036236">
    <property type="entry name" value="Znf_C2H2_sf"/>
</dbReference>
<dbReference type="Pfam" id="PF12874">
    <property type="entry name" value="zf-met"/>
    <property type="match status" value="1"/>
</dbReference>
<feature type="compositionally biased region" description="Acidic residues" evidence="1">
    <location>
        <begin position="77"/>
        <end position="86"/>
    </location>
</feature>
<dbReference type="RefSeq" id="XP_003882958.1">
    <property type="nucleotide sequence ID" value="XM_003882909.1"/>
</dbReference>
<name>F0VGT2_NEOCL</name>
<feature type="compositionally biased region" description="Basic and acidic residues" evidence="1">
    <location>
        <begin position="14"/>
        <end position="23"/>
    </location>
</feature>
<feature type="region of interest" description="Disordered" evidence="1">
    <location>
        <begin position="227"/>
        <end position="347"/>
    </location>
</feature>
<reference evidence="3" key="2">
    <citation type="submission" date="2011-03" db="EMBL/GenBank/DDBJ databases">
        <title>Comparative genomics and transcriptomics of Neospora caninum and Toxoplasma gondii.</title>
        <authorList>
            <person name="Reid A.J."/>
            <person name="Sohal A."/>
            <person name="Harris D."/>
            <person name="Quail M."/>
            <person name="Sanders M."/>
            <person name="Berriman M."/>
            <person name="Wastling J.M."/>
            <person name="Pain A."/>
        </authorList>
    </citation>
    <scope>NUCLEOTIDE SEQUENCE</scope>
    <source>
        <strain evidence="3">Liverpool</strain>
    </source>
</reference>
<evidence type="ECO:0000313" key="4">
    <source>
        <dbReference type="EMBL" id="CEL66908.1"/>
    </source>
</evidence>
<keyword evidence="5" id="KW-1185">Reference proteome</keyword>
<dbReference type="OMA" id="WFRSSLL"/>
<feature type="compositionally biased region" description="Basic and acidic residues" evidence="1">
    <location>
        <begin position="318"/>
        <end position="327"/>
    </location>
</feature>
<feature type="compositionally biased region" description="Basic and acidic residues" evidence="1">
    <location>
        <begin position="232"/>
        <end position="245"/>
    </location>
</feature>
<dbReference type="EMBL" id="FR823389">
    <property type="protein sequence ID" value="CBZ52926.1"/>
    <property type="molecule type" value="Genomic_DNA"/>
</dbReference>
<dbReference type="OrthoDB" id="354881at2759"/>
<feature type="compositionally biased region" description="Basic and acidic residues" evidence="1">
    <location>
        <begin position="135"/>
        <end position="160"/>
    </location>
</feature>
<evidence type="ECO:0000313" key="3">
    <source>
        <dbReference type="EMBL" id="CBZ52926.1"/>
    </source>
</evidence>
<feature type="region of interest" description="Disordered" evidence="1">
    <location>
        <begin position="114"/>
        <end position="203"/>
    </location>
</feature>
<evidence type="ECO:0000313" key="5">
    <source>
        <dbReference type="Proteomes" id="UP000007494"/>
    </source>
</evidence>
<reference evidence="4" key="4">
    <citation type="journal article" date="2015" name="PLoS ONE">
        <title>Comprehensive Evaluation of Toxoplasma gondii VEG and Neospora caninum LIV Genomes with Tachyzoite Stage Transcriptome and Proteome Defines Novel Transcript Features.</title>
        <authorList>
            <person name="Ramaprasad A."/>
            <person name="Mourier T."/>
            <person name="Naeem R."/>
            <person name="Malas T.B."/>
            <person name="Moussa E."/>
            <person name="Panigrahi A."/>
            <person name="Vermont S.J."/>
            <person name="Otto T.D."/>
            <person name="Wastling J."/>
            <person name="Pain A."/>
        </authorList>
    </citation>
    <scope>NUCLEOTIDE SEQUENCE</scope>
    <source>
        <strain evidence="4">Liverpool</strain>
    </source>
</reference>
<feature type="compositionally biased region" description="Basic and acidic residues" evidence="1">
    <location>
        <begin position="280"/>
        <end position="304"/>
    </location>
</feature>
<evidence type="ECO:0000259" key="2">
    <source>
        <dbReference type="Pfam" id="PF12874"/>
    </source>
</evidence>
<feature type="compositionally biased region" description="Basic residues" evidence="1">
    <location>
        <begin position="24"/>
        <end position="44"/>
    </location>
</feature>
<gene>
    <name evidence="4" type="ORF">BN1204_027140</name>
    <name evidence="3" type="ORF">NCLIV_027140</name>
</gene>
<organism evidence="3 5">
    <name type="scientific">Neospora caninum (strain Liverpool)</name>
    <dbReference type="NCBI Taxonomy" id="572307"/>
    <lineage>
        <taxon>Eukaryota</taxon>
        <taxon>Sar</taxon>
        <taxon>Alveolata</taxon>
        <taxon>Apicomplexa</taxon>
        <taxon>Conoidasida</taxon>
        <taxon>Coccidia</taxon>
        <taxon>Eucoccidiorida</taxon>
        <taxon>Eimeriorina</taxon>
        <taxon>Sarcocystidae</taxon>
        <taxon>Neospora</taxon>
    </lineage>
</organism>
<sequence>MLKRAVFGLTLPAAERRRPELAKGKAKANVRSPRKQRLQSRHARERFSDESSEDDDLARENIEEDPSSSDQENGENSCEESEEEVLDATAKLALIKKAAALYATDPHSFFEAMKRHDADLQLPKEKGKGKHKKSGAAEEATREGKAVRRGGKRAEQKEAETSLSEDSEDEFAIYDASSSDEGDAQAREEDDVDEPAEQNFRGHFQCKLCPKKIFIFEADLERHLQSKKHLRREAEWEKEHGISREEGEEATDETPTASTSKAGKRKGRRASEESEPDQSESTRKSQQKEKRSQGGEGDARREEPTDATQSKRQKKGKSRDSVTRESGEQGDGTNTNRRKKRQRRALASTIGVSAVSLPSEGRFLSMRRRFREGKKNFSARKPADLRGSKASQLLQRRGPATNKKWFRSSLLREATSTFRVFGAEEQAVVSSLRCVPQTLFVGDHWCHAPGTMFLQ</sequence>
<dbReference type="EMBL" id="LN714482">
    <property type="protein sequence ID" value="CEL66908.1"/>
    <property type="molecule type" value="Genomic_DNA"/>
</dbReference>
<reference evidence="5" key="3">
    <citation type="journal article" date="2012" name="PLoS Pathog.">
        <title>Comparative genomics of the apicomplexan parasites Toxoplasma gondii and Neospora caninum: Coccidia differing in host range and transmission strategy.</title>
        <authorList>
            <person name="Reid A.J."/>
            <person name="Vermont S.J."/>
            <person name="Cotton J.A."/>
            <person name="Harris D."/>
            <person name="Hill-Cawthorne G.A."/>
            <person name="Konen-Waisman S."/>
            <person name="Latham S.M."/>
            <person name="Mourier T."/>
            <person name="Norton R."/>
            <person name="Quail M.A."/>
            <person name="Sanders M."/>
            <person name="Shanmugam D."/>
            <person name="Sohal A."/>
            <person name="Wasmuth J.D."/>
            <person name="Brunk B."/>
            <person name="Grigg M.E."/>
            <person name="Howard J.C."/>
            <person name="Parkinson J."/>
            <person name="Roos D.S."/>
            <person name="Trees A.J."/>
            <person name="Berriman M."/>
            <person name="Pain A."/>
            <person name="Wastling J.M."/>
        </authorList>
    </citation>
    <scope>NUCLEOTIDE SEQUENCE [LARGE SCALE GENOMIC DNA]</scope>
    <source>
        <strain evidence="5">Liverpool</strain>
    </source>
</reference>
<dbReference type="AlphaFoldDB" id="F0VGT2"/>
<feature type="domain" description="C2H2-type" evidence="2">
    <location>
        <begin position="204"/>
        <end position="229"/>
    </location>
</feature>
<dbReference type="GeneID" id="13442956"/>